<dbReference type="AlphaFoldDB" id="A0A382RDE3"/>
<proteinExistence type="predicted"/>
<protein>
    <submittedName>
        <fullName evidence="1">Uncharacterized protein</fullName>
    </submittedName>
</protein>
<evidence type="ECO:0000313" key="1">
    <source>
        <dbReference type="EMBL" id="SVC95242.1"/>
    </source>
</evidence>
<accession>A0A382RDE3</accession>
<feature type="non-terminal residue" evidence="1">
    <location>
        <position position="1"/>
    </location>
</feature>
<name>A0A382RDE3_9ZZZZ</name>
<reference evidence="1" key="1">
    <citation type="submission" date="2018-05" db="EMBL/GenBank/DDBJ databases">
        <authorList>
            <person name="Lanie J.A."/>
            <person name="Ng W.-L."/>
            <person name="Kazmierczak K.M."/>
            <person name="Andrzejewski T.M."/>
            <person name="Davidsen T.M."/>
            <person name="Wayne K.J."/>
            <person name="Tettelin H."/>
            <person name="Glass J.I."/>
            <person name="Rusch D."/>
            <person name="Podicherti R."/>
            <person name="Tsui H.-C.T."/>
            <person name="Winkler M.E."/>
        </authorList>
    </citation>
    <scope>NUCLEOTIDE SEQUENCE</scope>
</reference>
<organism evidence="1">
    <name type="scientific">marine metagenome</name>
    <dbReference type="NCBI Taxonomy" id="408172"/>
    <lineage>
        <taxon>unclassified sequences</taxon>
        <taxon>metagenomes</taxon>
        <taxon>ecological metagenomes</taxon>
    </lineage>
</organism>
<gene>
    <name evidence="1" type="ORF">METZ01_LOCUS348096</name>
</gene>
<dbReference type="EMBL" id="UINC01120634">
    <property type="protein sequence ID" value="SVC95242.1"/>
    <property type="molecule type" value="Genomic_DNA"/>
</dbReference>
<sequence>ILCFVGEGIGEDPSIREQIETFANESKIRLQFIEEERRDHAIHAMIPANQTERSIQSLCTALDLLAQ</sequence>